<dbReference type="InterPro" id="IPR032808">
    <property type="entry name" value="DoxX"/>
</dbReference>
<sequence length="273" mass="28294">MLLRKIARPLLGTAFIASGIDAVRSPSGPASAAEPLLQSAPVEPTMVIQAAGAVQIGAGLALATGRAPRVASTVLVGTLVPTTVFASDFWNETDPARKSVKQSAFAKNLGLLGAALIAAADTEGKPSLGWRGRRRLERAGAAIESVRSNHTDDPGVLDAWSEKAEALSGKADAWAGKADTWAGKASDTASDLAARVPVDDIKSTVSHVADATRSRLADTAGPGLAEVRRRAEEIAGEVTERAPEVAADARDLSVAAGQQAARRARRWRRELAG</sequence>
<evidence type="ECO:0000256" key="3">
    <source>
        <dbReference type="ARBA" id="ARBA00022989"/>
    </source>
</evidence>
<name>A0ABZ2TZ47_9ACTN</name>
<keyword evidence="2" id="KW-0812">Transmembrane</keyword>
<keyword evidence="3" id="KW-1133">Transmembrane helix</keyword>
<dbReference type="Pfam" id="PF07681">
    <property type="entry name" value="DoxX"/>
    <property type="match status" value="1"/>
</dbReference>
<evidence type="ECO:0000313" key="6">
    <source>
        <dbReference type="Proteomes" id="UP001479933"/>
    </source>
</evidence>
<evidence type="ECO:0000256" key="4">
    <source>
        <dbReference type="ARBA" id="ARBA00023136"/>
    </source>
</evidence>
<dbReference type="Proteomes" id="UP001479933">
    <property type="component" value="Chromosome"/>
</dbReference>
<evidence type="ECO:0000256" key="2">
    <source>
        <dbReference type="ARBA" id="ARBA00022692"/>
    </source>
</evidence>
<protein>
    <submittedName>
        <fullName evidence="5">DoxX family protein</fullName>
    </submittedName>
</protein>
<dbReference type="RefSeq" id="WP_084247262.1">
    <property type="nucleotide sequence ID" value="NZ_CP136137.1"/>
</dbReference>
<accession>A0ABZ2TZ47</accession>
<gene>
    <name evidence="5" type="ORF">RVF87_16345</name>
</gene>
<organism evidence="5 6">
    <name type="scientific">Gordonia hydrophobica</name>
    <dbReference type="NCBI Taxonomy" id="40516"/>
    <lineage>
        <taxon>Bacteria</taxon>
        <taxon>Bacillati</taxon>
        <taxon>Actinomycetota</taxon>
        <taxon>Actinomycetes</taxon>
        <taxon>Mycobacteriales</taxon>
        <taxon>Gordoniaceae</taxon>
        <taxon>Gordonia</taxon>
    </lineage>
</organism>
<comment type="subcellular location">
    <subcellularLocation>
        <location evidence="1">Membrane</location>
        <topology evidence="1">Multi-pass membrane protein</topology>
    </subcellularLocation>
</comment>
<keyword evidence="4" id="KW-0472">Membrane</keyword>
<keyword evidence="6" id="KW-1185">Reference proteome</keyword>
<dbReference type="EMBL" id="CP136137">
    <property type="protein sequence ID" value="WYY06622.1"/>
    <property type="molecule type" value="Genomic_DNA"/>
</dbReference>
<reference evidence="5 6" key="1">
    <citation type="journal article" date="2023" name="Virus Evol.">
        <title>Computational host range prediction-The good, the bad, and the ugly.</title>
        <authorList>
            <person name="Howell A.A."/>
            <person name="Versoza C.J."/>
            <person name="Pfeifer S.P."/>
        </authorList>
    </citation>
    <scope>NUCLEOTIDE SEQUENCE [LARGE SCALE GENOMIC DNA]</scope>
    <source>
        <strain evidence="5 6">1610/1b</strain>
    </source>
</reference>
<proteinExistence type="predicted"/>
<evidence type="ECO:0000313" key="5">
    <source>
        <dbReference type="EMBL" id="WYY06622.1"/>
    </source>
</evidence>
<evidence type="ECO:0000256" key="1">
    <source>
        <dbReference type="ARBA" id="ARBA00004141"/>
    </source>
</evidence>